<dbReference type="Proteomes" id="UP000002059">
    <property type="component" value="Partially assembled WGS sequence"/>
</dbReference>
<evidence type="ECO:0000313" key="1">
    <source>
        <dbReference type="EMBL" id="EEH36442.1"/>
    </source>
</evidence>
<gene>
    <name evidence="1" type="ORF">PAAG_06860</name>
</gene>
<dbReference type="AlphaFoldDB" id="C1H7W9"/>
<dbReference type="VEuPathDB" id="FungiDB:PAAG_06860"/>
<protein>
    <submittedName>
        <fullName evidence="1">Uncharacterized protein</fullName>
    </submittedName>
</protein>
<dbReference type="GeneID" id="9094500"/>
<dbReference type="EMBL" id="KN294011">
    <property type="protein sequence ID" value="EEH36442.1"/>
    <property type="molecule type" value="Genomic_DNA"/>
</dbReference>
<name>C1H7W9_PARBA</name>
<reference evidence="1 2" key="1">
    <citation type="journal article" date="2011" name="PLoS Genet.">
        <title>Comparative genomic analysis of human fungal pathogens causing paracoccidioidomycosis.</title>
        <authorList>
            <person name="Desjardins C.A."/>
            <person name="Champion M.D."/>
            <person name="Holder J.W."/>
            <person name="Muszewska A."/>
            <person name="Goldberg J."/>
            <person name="Bailao A.M."/>
            <person name="Brigido M.M."/>
            <person name="Ferreira M.E."/>
            <person name="Garcia A.M."/>
            <person name="Grynberg M."/>
            <person name="Gujja S."/>
            <person name="Heiman D.I."/>
            <person name="Henn M.R."/>
            <person name="Kodira C.D."/>
            <person name="Leon-Narvaez H."/>
            <person name="Longo L.V."/>
            <person name="Ma L.J."/>
            <person name="Malavazi I."/>
            <person name="Matsuo A.L."/>
            <person name="Morais F.V."/>
            <person name="Pereira M."/>
            <person name="Rodriguez-Brito S."/>
            <person name="Sakthikumar S."/>
            <person name="Salem-Izacc S.M."/>
            <person name="Sykes S.M."/>
            <person name="Teixeira M.M."/>
            <person name="Vallejo M.C."/>
            <person name="Walter M.E."/>
            <person name="Yandava C."/>
            <person name="Young S."/>
            <person name="Zeng Q."/>
            <person name="Zucker J."/>
            <person name="Felipe M.S."/>
            <person name="Goldman G.H."/>
            <person name="Haas B.J."/>
            <person name="McEwen J.G."/>
            <person name="Nino-Vega G."/>
            <person name="Puccia R."/>
            <person name="San-Blas G."/>
            <person name="Soares C.M."/>
            <person name="Birren B.W."/>
            <person name="Cuomo C.A."/>
        </authorList>
    </citation>
    <scope>NUCLEOTIDE SEQUENCE [LARGE SCALE GENOMIC DNA]</scope>
    <source>
        <strain evidence="2">ATCC MYA-826 / Pb01</strain>
    </source>
</reference>
<dbReference type="KEGG" id="pbl:PAAG_06860"/>
<dbReference type="RefSeq" id="XP_002791314.1">
    <property type="nucleotide sequence ID" value="XM_002791268.1"/>
</dbReference>
<keyword evidence="2" id="KW-1185">Reference proteome</keyword>
<sequence>MLRLPSGFYLYLRLFYLKAYRNEHADRAFQLNILHFDYRQFTPPSAASSYVFRYYNVLYNSAVIFPAESEEYEPDYDTFNRILQMPGKVVLG</sequence>
<proteinExistence type="predicted"/>
<organism evidence="1 2">
    <name type="scientific">Paracoccidioides lutzii (strain ATCC MYA-826 / Pb01)</name>
    <name type="common">Paracoccidioides brasiliensis</name>
    <dbReference type="NCBI Taxonomy" id="502779"/>
    <lineage>
        <taxon>Eukaryota</taxon>
        <taxon>Fungi</taxon>
        <taxon>Dikarya</taxon>
        <taxon>Ascomycota</taxon>
        <taxon>Pezizomycotina</taxon>
        <taxon>Eurotiomycetes</taxon>
        <taxon>Eurotiomycetidae</taxon>
        <taxon>Onygenales</taxon>
        <taxon>Ajellomycetaceae</taxon>
        <taxon>Paracoccidioides</taxon>
    </lineage>
</organism>
<evidence type="ECO:0000313" key="2">
    <source>
        <dbReference type="Proteomes" id="UP000002059"/>
    </source>
</evidence>
<dbReference type="HOGENOM" id="CLU_2413875_0_0_1"/>
<accession>C1H7W9</accession>